<sequence>MLTVSVATPDRMKPANSVTSARAEFPVKRTAFRDADQDAGAVT</sequence>
<proteinExistence type="predicted"/>
<organism evidence="2 3">
    <name type="scientific">Rhizobium paknamense</name>
    <dbReference type="NCBI Taxonomy" id="1206817"/>
    <lineage>
        <taxon>Bacteria</taxon>
        <taxon>Pseudomonadati</taxon>
        <taxon>Pseudomonadota</taxon>
        <taxon>Alphaproteobacteria</taxon>
        <taxon>Hyphomicrobiales</taxon>
        <taxon>Rhizobiaceae</taxon>
        <taxon>Rhizobium/Agrobacterium group</taxon>
        <taxon>Rhizobium</taxon>
    </lineage>
</organism>
<protein>
    <submittedName>
        <fullName evidence="2">Uncharacterized protein</fullName>
    </submittedName>
</protein>
<gene>
    <name evidence="2" type="ORF">QO005_003515</name>
</gene>
<reference evidence="2 3" key="1">
    <citation type="submission" date="2023-07" db="EMBL/GenBank/DDBJ databases">
        <title>Genomic Encyclopedia of Type Strains, Phase IV (KMG-IV): sequencing the most valuable type-strain genomes for metagenomic binning, comparative biology and taxonomic classification.</title>
        <authorList>
            <person name="Goeker M."/>
        </authorList>
    </citation>
    <scope>NUCLEOTIDE SEQUENCE [LARGE SCALE GENOMIC DNA]</scope>
    <source>
        <strain evidence="2 3">DSM 100301</strain>
    </source>
</reference>
<feature type="region of interest" description="Disordered" evidence="1">
    <location>
        <begin position="1"/>
        <end position="22"/>
    </location>
</feature>
<evidence type="ECO:0000313" key="2">
    <source>
        <dbReference type="EMBL" id="MDQ0457166.1"/>
    </source>
</evidence>
<evidence type="ECO:0000313" key="3">
    <source>
        <dbReference type="Proteomes" id="UP001235269"/>
    </source>
</evidence>
<dbReference type="EMBL" id="JAUSWH010000013">
    <property type="protein sequence ID" value="MDQ0457166.1"/>
    <property type="molecule type" value="Genomic_DNA"/>
</dbReference>
<name>A0ABU0IG91_9HYPH</name>
<evidence type="ECO:0000256" key="1">
    <source>
        <dbReference type="SAM" id="MobiDB-lite"/>
    </source>
</evidence>
<accession>A0ABU0IG91</accession>
<keyword evidence="3" id="KW-1185">Reference proteome</keyword>
<dbReference type="Proteomes" id="UP001235269">
    <property type="component" value="Unassembled WGS sequence"/>
</dbReference>
<comment type="caution">
    <text evidence="2">The sequence shown here is derived from an EMBL/GenBank/DDBJ whole genome shotgun (WGS) entry which is preliminary data.</text>
</comment>